<dbReference type="GO" id="GO:0000981">
    <property type="term" value="F:DNA-binding transcription factor activity, RNA polymerase II-specific"/>
    <property type="evidence" value="ECO:0007669"/>
    <property type="project" value="InterPro"/>
</dbReference>
<dbReference type="PROSITE" id="PS50048">
    <property type="entry name" value="ZN2_CY6_FUNGAL_2"/>
    <property type="match status" value="1"/>
</dbReference>
<dbReference type="SMART" id="SM00066">
    <property type="entry name" value="GAL4"/>
    <property type="match status" value="1"/>
</dbReference>
<dbReference type="SUPFAM" id="SSF57701">
    <property type="entry name" value="Zn2/Cys6 DNA-binding domain"/>
    <property type="match status" value="1"/>
</dbReference>
<dbReference type="EMBL" id="CVQI01034939">
    <property type="protein sequence ID" value="CRK45560.1"/>
    <property type="molecule type" value="Genomic_DNA"/>
</dbReference>
<dbReference type="GO" id="GO:0008270">
    <property type="term" value="F:zinc ion binding"/>
    <property type="evidence" value="ECO:0007669"/>
    <property type="project" value="InterPro"/>
</dbReference>
<evidence type="ECO:0000259" key="3">
    <source>
        <dbReference type="PROSITE" id="PS50048"/>
    </source>
</evidence>
<feature type="non-terminal residue" evidence="4">
    <location>
        <position position="479"/>
    </location>
</feature>
<dbReference type="PANTHER" id="PTHR47785:SF5">
    <property type="entry name" value="ZN(II)2CYS6 TRANSCRIPTION FACTOR (EUROFUNG)"/>
    <property type="match status" value="1"/>
</dbReference>
<keyword evidence="1" id="KW-0539">Nucleus</keyword>
<feature type="region of interest" description="Disordered" evidence="2">
    <location>
        <begin position="1"/>
        <end position="42"/>
    </location>
</feature>
<protein>
    <recommendedName>
        <fullName evidence="3">Zn(2)-C6 fungal-type domain-containing protein</fullName>
    </recommendedName>
</protein>
<evidence type="ECO:0000256" key="2">
    <source>
        <dbReference type="SAM" id="MobiDB-lite"/>
    </source>
</evidence>
<dbReference type="Proteomes" id="UP000045706">
    <property type="component" value="Unassembled WGS sequence"/>
</dbReference>
<dbReference type="CDD" id="cd00067">
    <property type="entry name" value="GAL4"/>
    <property type="match status" value="1"/>
</dbReference>
<dbReference type="Gene3D" id="4.10.240.10">
    <property type="entry name" value="Zn(2)-C6 fungal-type DNA-binding domain"/>
    <property type="match status" value="1"/>
</dbReference>
<dbReference type="InterPro" id="IPR036864">
    <property type="entry name" value="Zn2-C6_fun-type_DNA-bd_sf"/>
</dbReference>
<dbReference type="Pfam" id="PF00172">
    <property type="entry name" value="Zn_clus"/>
    <property type="match status" value="1"/>
</dbReference>
<proteinExistence type="predicted"/>
<gene>
    <name evidence="4" type="ORF">BN1723_006672</name>
</gene>
<dbReference type="PROSITE" id="PS00463">
    <property type="entry name" value="ZN2_CY6_FUNGAL_1"/>
    <property type="match status" value="1"/>
</dbReference>
<accession>A0A0G4NGS1</accession>
<evidence type="ECO:0000313" key="4">
    <source>
        <dbReference type="EMBL" id="CRK45560.1"/>
    </source>
</evidence>
<feature type="domain" description="Zn(2)-C6 fungal-type" evidence="3">
    <location>
        <begin position="53"/>
        <end position="83"/>
    </location>
</feature>
<reference evidence="5" key="1">
    <citation type="submission" date="2015-05" db="EMBL/GenBank/DDBJ databases">
        <authorList>
            <person name="Fogelqvist Johan"/>
        </authorList>
    </citation>
    <scope>NUCLEOTIDE SEQUENCE [LARGE SCALE GENOMIC DNA]</scope>
</reference>
<evidence type="ECO:0000256" key="1">
    <source>
        <dbReference type="ARBA" id="ARBA00023242"/>
    </source>
</evidence>
<sequence>ALPDNDSTRSPLADDPSISGDDGEQNVAGTTGTTKKRRLGTKDFTRRKRAVTACQFCRVRKTRCDNSRPRCGYCTRHKARCIYGEEMEEPFTDTGSAADLSRVTRKFLRSWTNSKTCCSEDRENTSTTPRTMPDDQFIHFSKRFLAIVHPRNPILDGNELLRHARLIEENGLQWDSASCLVLIACALGSYTLPWVKPSQIPHIVDAWQGSTVIEKDNRATAEAYYAAALKRVGPLEPPKDLEFTATKMSPGTGESPNGVDDTQSRINERGWCYYLSEISLRRTIDETVDLLYRKGEAYWLQNSSQLVRHYWGSERQIASWQYHIPAIVKFNNHEPPDEEFACYLWFRALEWREYTLRPILYCVLHSTPERATTVEEKELAQAALKIYETVIPQKLYALRHGGSWFAARSTFTSAALILAVVINPSSGLVPSKRWPSLVQSAIWVLQYWGQVARDIRLAATILTEMYEKTRQHIEYTYTD</sequence>
<dbReference type="InterPro" id="IPR053181">
    <property type="entry name" value="EcdB-like_regulator"/>
</dbReference>
<organism evidence="4 5">
    <name type="scientific">Verticillium longisporum</name>
    <name type="common">Verticillium dahliae var. longisporum</name>
    <dbReference type="NCBI Taxonomy" id="100787"/>
    <lineage>
        <taxon>Eukaryota</taxon>
        <taxon>Fungi</taxon>
        <taxon>Dikarya</taxon>
        <taxon>Ascomycota</taxon>
        <taxon>Pezizomycotina</taxon>
        <taxon>Sordariomycetes</taxon>
        <taxon>Hypocreomycetidae</taxon>
        <taxon>Glomerellales</taxon>
        <taxon>Plectosphaerellaceae</taxon>
        <taxon>Verticillium</taxon>
    </lineage>
</organism>
<dbReference type="AlphaFoldDB" id="A0A0G4NGS1"/>
<dbReference type="InterPro" id="IPR001138">
    <property type="entry name" value="Zn2Cys6_DnaBD"/>
</dbReference>
<evidence type="ECO:0000313" key="5">
    <source>
        <dbReference type="Proteomes" id="UP000045706"/>
    </source>
</evidence>
<name>A0A0G4NGS1_VERLO</name>
<dbReference type="CDD" id="cd12148">
    <property type="entry name" value="fungal_TF_MHR"/>
    <property type="match status" value="1"/>
</dbReference>
<dbReference type="PANTHER" id="PTHR47785">
    <property type="entry name" value="ZN(II)2CYS6 TRANSCRIPTION FACTOR (EUROFUNG)-RELATED-RELATED"/>
    <property type="match status" value="1"/>
</dbReference>
<feature type="non-terminal residue" evidence="4">
    <location>
        <position position="1"/>
    </location>
</feature>